<dbReference type="EMBL" id="CP071868">
    <property type="protein sequence ID" value="QTE29425.1"/>
    <property type="molecule type" value="Genomic_DNA"/>
</dbReference>
<dbReference type="AlphaFoldDB" id="A0A8A4ZDM7"/>
<feature type="region of interest" description="Disordered" evidence="1">
    <location>
        <begin position="25"/>
        <end position="54"/>
    </location>
</feature>
<protein>
    <recommendedName>
        <fullName evidence="4">HprK-related kinase A</fullName>
    </recommendedName>
</protein>
<name>A0A8A4ZDM7_9MICO</name>
<keyword evidence="3" id="KW-1185">Reference proteome</keyword>
<dbReference type="InterPro" id="IPR027417">
    <property type="entry name" value="P-loop_NTPase"/>
</dbReference>
<reference evidence="2" key="1">
    <citation type="submission" date="2021-03" db="EMBL/GenBank/DDBJ databases">
        <title>Pengzhenrongella sicca gen. nov., sp. nov., a new member of suborder Micrococcineae isolated from High-Arctic tundra soil.</title>
        <authorList>
            <person name="Peng F."/>
        </authorList>
    </citation>
    <scope>NUCLEOTIDE SEQUENCE</scope>
    <source>
        <strain evidence="2">LRZ-2</strain>
    </source>
</reference>
<evidence type="ECO:0008006" key="4">
    <source>
        <dbReference type="Google" id="ProtNLM"/>
    </source>
</evidence>
<accession>A0A8A4ZDM7</accession>
<evidence type="ECO:0000256" key="1">
    <source>
        <dbReference type="SAM" id="MobiDB-lite"/>
    </source>
</evidence>
<organism evidence="2 3">
    <name type="scientific">Pengzhenrongella sicca</name>
    <dbReference type="NCBI Taxonomy" id="2819238"/>
    <lineage>
        <taxon>Bacteria</taxon>
        <taxon>Bacillati</taxon>
        <taxon>Actinomycetota</taxon>
        <taxon>Actinomycetes</taxon>
        <taxon>Micrococcales</taxon>
        <taxon>Pengzhenrongella</taxon>
    </lineage>
</organism>
<dbReference type="KEGG" id="psic:J4E96_19540"/>
<dbReference type="Proteomes" id="UP000663937">
    <property type="component" value="Chromosome"/>
</dbReference>
<evidence type="ECO:0000313" key="2">
    <source>
        <dbReference type="EMBL" id="QTE29425.1"/>
    </source>
</evidence>
<sequence length="280" mass="29788">MPERLGQSAYGLTFRGLPRLEELSLAPTPATGPEVTIGVDPDRAHTPAASKLDDDGGVAELADGRVLAVDRQAATATFFGPPLELDMIAHPYLSPVAIAFSRWSGREVFHAGGFVSAGRAWIVLGPRTAGKSTLLAALAARGVDVLSDDVVVTDGAVVFQGPRCIDLREAPPSSSRHPTHSLHLTRARQDTRLRMTLPDRADPVPVGGWLYLQWAPAVAATRIAARDLLARLAVGRIARFSPSDPATLLALAALPAWDLARPRDWSALDDVVDLIGATLR</sequence>
<dbReference type="SUPFAM" id="SSF53795">
    <property type="entry name" value="PEP carboxykinase-like"/>
    <property type="match status" value="1"/>
</dbReference>
<gene>
    <name evidence="2" type="ORF">J4E96_19540</name>
</gene>
<evidence type="ECO:0000313" key="3">
    <source>
        <dbReference type="Proteomes" id="UP000663937"/>
    </source>
</evidence>
<dbReference type="RefSeq" id="WP_227423704.1">
    <property type="nucleotide sequence ID" value="NZ_CP071868.1"/>
</dbReference>
<proteinExistence type="predicted"/>
<dbReference type="Gene3D" id="3.40.50.300">
    <property type="entry name" value="P-loop containing nucleotide triphosphate hydrolases"/>
    <property type="match status" value="1"/>
</dbReference>